<gene>
    <name evidence="7" type="ORF">G7066_12755</name>
</gene>
<dbReference type="Proteomes" id="UP000503441">
    <property type="component" value="Chromosome"/>
</dbReference>
<evidence type="ECO:0000256" key="4">
    <source>
        <dbReference type="ARBA" id="ARBA00023163"/>
    </source>
</evidence>
<organism evidence="7 8">
    <name type="scientific">Leucobacter coleopterorum</name>
    <dbReference type="NCBI Taxonomy" id="2714933"/>
    <lineage>
        <taxon>Bacteria</taxon>
        <taxon>Bacillati</taxon>
        <taxon>Actinomycetota</taxon>
        <taxon>Actinomycetes</taxon>
        <taxon>Micrococcales</taxon>
        <taxon>Microbacteriaceae</taxon>
        <taxon>Leucobacter</taxon>
    </lineage>
</organism>
<dbReference type="Pfam" id="PF08281">
    <property type="entry name" value="Sigma70_r4_2"/>
    <property type="match status" value="1"/>
</dbReference>
<name>A0ABX6K2F4_9MICO</name>
<evidence type="ECO:0000256" key="5">
    <source>
        <dbReference type="SAM" id="MobiDB-lite"/>
    </source>
</evidence>
<keyword evidence="3" id="KW-0731">Sigma factor</keyword>
<proteinExistence type="inferred from homology"/>
<protein>
    <submittedName>
        <fullName evidence="7">Sigma-70 family RNA polymerase sigma factor</fullName>
    </submittedName>
</protein>
<feature type="compositionally biased region" description="Low complexity" evidence="5">
    <location>
        <begin position="263"/>
        <end position="273"/>
    </location>
</feature>
<dbReference type="InterPro" id="IPR013324">
    <property type="entry name" value="RNA_pol_sigma_r3/r4-like"/>
</dbReference>
<feature type="domain" description="RNA polymerase sigma factor 70 region 4 type 2" evidence="6">
    <location>
        <begin position="53"/>
        <end position="100"/>
    </location>
</feature>
<dbReference type="CDD" id="cd06171">
    <property type="entry name" value="Sigma70_r4"/>
    <property type="match status" value="1"/>
</dbReference>
<reference evidence="7 8" key="1">
    <citation type="submission" date="2020-03" db="EMBL/GenBank/DDBJ databases">
        <title>Leucobacter sp. nov., isolated from beetles.</title>
        <authorList>
            <person name="Hyun D.-W."/>
            <person name="Bae J.-W."/>
        </authorList>
    </citation>
    <scope>NUCLEOTIDE SEQUENCE [LARGE SCALE GENOMIC DNA]</scope>
    <source>
        <strain evidence="7 8">HDW9A</strain>
    </source>
</reference>
<feature type="compositionally biased region" description="Pro residues" evidence="5">
    <location>
        <begin position="293"/>
        <end position="314"/>
    </location>
</feature>
<dbReference type="InterPro" id="IPR013249">
    <property type="entry name" value="RNA_pol_sigma70_r4_t2"/>
</dbReference>
<feature type="compositionally biased region" description="Polar residues" evidence="5">
    <location>
        <begin position="275"/>
        <end position="284"/>
    </location>
</feature>
<dbReference type="InterPro" id="IPR036388">
    <property type="entry name" value="WH-like_DNA-bd_sf"/>
</dbReference>
<dbReference type="Gene3D" id="1.10.10.10">
    <property type="entry name" value="Winged helix-like DNA-binding domain superfamily/Winged helix DNA-binding domain"/>
    <property type="match status" value="1"/>
</dbReference>
<evidence type="ECO:0000313" key="7">
    <source>
        <dbReference type="EMBL" id="QIM19220.1"/>
    </source>
</evidence>
<keyword evidence="4" id="KW-0804">Transcription</keyword>
<evidence type="ECO:0000256" key="2">
    <source>
        <dbReference type="ARBA" id="ARBA00023015"/>
    </source>
</evidence>
<keyword evidence="2" id="KW-0805">Transcription regulation</keyword>
<evidence type="ECO:0000256" key="1">
    <source>
        <dbReference type="ARBA" id="ARBA00010641"/>
    </source>
</evidence>
<evidence type="ECO:0000259" key="6">
    <source>
        <dbReference type="Pfam" id="PF08281"/>
    </source>
</evidence>
<sequence length="420" mass="45897">MRVCIRNESINASKRQSKELPSDDLQVLVEQDQIIDLTSDLTSTRDNEAAVKAYQALTTRAQQVLYFSEVEDKSLADIAKELNISEQNVATAASRARDALRTNYLIETVSDLPGCETVKIQYLALHARGKSPRLRHSRIEQHLKTCDSCQKRLKRMTSMRLPVSAILGLATTGEFVRLSALSPSAGQASNAYSQRETSLIANEQRRSVGLRLGLPVAAGIVVAAMSFQGVNPISGDDSPSSVLHQKNEDDSLNETAAAKNRDAGAAPAGRPAATIDSSSPSATHDPSVEDPSVNPPNSDPPNTDPPDTDPPPELPQGVRSVEWVKKPQTYARGGRESNSNYALSSNQELTRRAIELLSPHPAGSRSSTLQQAAPWWWTRQCVCPMPICLNLRHTDCNSWPILPRMRTSLGPQSNQFDPEY</sequence>
<dbReference type="SUPFAM" id="SSF88659">
    <property type="entry name" value="Sigma3 and sigma4 domains of RNA polymerase sigma factors"/>
    <property type="match status" value="1"/>
</dbReference>
<feature type="region of interest" description="Disordered" evidence="5">
    <location>
        <begin position="258"/>
        <end position="322"/>
    </location>
</feature>
<evidence type="ECO:0000256" key="3">
    <source>
        <dbReference type="ARBA" id="ARBA00023082"/>
    </source>
</evidence>
<accession>A0ABX6K2F4</accession>
<comment type="similarity">
    <text evidence="1">Belongs to the sigma-70 factor family. ECF subfamily.</text>
</comment>
<evidence type="ECO:0000313" key="8">
    <source>
        <dbReference type="Proteomes" id="UP000503441"/>
    </source>
</evidence>
<dbReference type="EMBL" id="CP049933">
    <property type="protein sequence ID" value="QIM19220.1"/>
    <property type="molecule type" value="Genomic_DNA"/>
</dbReference>
<keyword evidence="8" id="KW-1185">Reference proteome</keyword>